<comment type="caution">
    <text evidence="5">The sequence shown here is derived from an EMBL/GenBank/DDBJ whole genome shotgun (WGS) entry which is preliminary data.</text>
</comment>
<evidence type="ECO:0000313" key="6">
    <source>
        <dbReference type="Proteomes" id="UP000261285"/>
    </source>
</evidence>
<keyword evidence="3" id="KW-0238">DNA-binding</keyword>
<keyword evidence="4" id="KW-0804">Transcription</keyword>
<evidence type="ECO:0000256" key="4">
    <source>
        <dbReference type="ARBA" id="ARBA00023163"/>
    </source>
</evidence>
<dbReference type="InterPro" id="IPR036388">
    <property type="entry name" value="WH-like_DNA-bd_sf"/>
</dbReference>
<evidence type="ECO:0000256" key="3">
    <source>
        <dbReference type="ARBA" id="ARBA00023125"/>
    </source>
</evidence>
<dbReference type="GO" id="GO:0045892">
    <property type="term" value="P:negative regulation of DNA-templated transcription"/>
    <property type="evidence" value="ECO:0007669"/>
    <property type="project" value="InterPro"/>
</dbReference>
<proteinExistence type="inferred from homology"/>
<reference evidence="5 6" key="1">
    <citation type="submission" date="2018-08" db="EMBL/GenBank/DDBJ databases">
        <title>A genome reference for cultivated species of the human gut microbiota.</title>
        <authorList>
            <person name="Zou Y."/>
            <person name="Xue W."/>
            <person name="Luo G."/>
        </authorList>
    </citation>
    <scope>NUCLEOTIDE SEQUENCE [LARGE SCALE GENOMIC DNA]</scope>
    <source>
        <strain evidence="5 6">OM02-16</strain>
    </source>
</reference>
<dbReference type="InterPro" id="IPR036390">
    <property type="entry name" value="WH_DNA-bd_sf"/>
</dbReference>
<accession>A0A3E5G508</accession>
<protein>
    <recommendedName>
        <fullName evidence="7">BlaI/MecI/CopY family transcriptional regulator</fullName>
    </recommendedName>
</protein>
<dbReference type="AlphaFoldDB" id="A0A3E5G508"/>
<evidence type="ECO:0000256" key="1">
    <source>
        <dbReference type="ARBA" id="ARBA00011046"/>
    </source>
</evidence>
<gene>
    <name evidence="5" type="ORF">DXB16_14385</name>
</gene>
<keyword evidence="2" id="KW-0805">Transcription regulation</keyword>
<dbReference type="GO" id="GO:0003677">
    <property type="term" value="F:DNA binding"/>
    <property type="evidence" value="ECO:0007669"/>
    <property type="project" value="UniProtKB-KW"/>
</dbReference>
<dbReference type="SUPFAM" id="SSF46785">
    <property type="entry name" value="Winged helix' DNA-binding domain"/>
    <property type="match status" value="1"/>
</dbReference>
<evidence type="ECO:0008006" key="7">
    <source>
        <dbReference type="Google" id="ProtNLM"/>
    </source>
</evidence>
<dbReference type="Pfam" id="PF03965">
    <property type="entry name" value="Penicillinase_R"/>
    <property type="match status" value="1"/>
</dbReference>
<dbReference type="InterPro" id="IPR005650">
    <property type="entry name" value="BlaI_family"/>
</dbReference>
<dbReference type="Gene3D" id="1.10.10.10">
    <property type="entry name" value="Winged helix-like DNA-binding domain superfamily/Winged helix DNA-binding domain"/>
    <property type="match status" value="1"/>
</dbReference>
<name>A0A3E5G508_9FIRM</name>
<organism evidence="5 6">
    <name type="scientific">Dorea longicatena</name>
    <dbReference type="NCBI Taxonomy" id="88431"/>
    <lineage>
        <taxon>Bacteria</taxon>
        <taxon>Bacillati</taxon>
        <taxon>Bacillota</taxon>
        <taxon>Clostridia</taxon>
        <taxon>Lachnospirales</taxon>
        <taxon>Lachnospiraceae</taxon>
        <taxon>Dorea</taxon>
    </lineage>
</organism>
<comment type="similarity">
    <text evidence="1">Belongs to the BlaI transcriptional regulatory family.</text>
</comment>
<dbReference type="Proteomes" id="UP000261285">
    <property type="component" value="Unassembled WGS sequence"/>
</dbReference>
<dbReference type="EMBL" id="QSVN01000030">
    <property type="protein sequence ID" value="RGO29337.1"/>
    <property type="molecule type" value="Genomic_DNA"/>
</dbReference>
<dbReference type="RefSeq" id="WP_117598638.1">
    <property type="nucleotide sequence ID" value="NZ_CABMEZ010000030.1"/>
</dbReference>
<sequence>MNLTKSESSILEILLNAEVPLSKSAIIEHSPRNKCWKDGSIHILLNSLLEKGAIYEAGFIRTGKGFGRTFAPTEKGRSYFSNLLMNITQKAEPYKIFSQLICEDIFTDEELDALEQLIKSRK</sequence>
<evidence type="ECO:0000313" key="5">
    <source>
        <dbReference type="EMBL" id="RGO29337.1"/>
    </source>
</evidence>
<evidence type="ECO:0000256" key="2">
    <source>
        <dbReference type="ARBA" id="ARBA00023015"/>
    </source>
</evidence>